<dbReference type="Proteomes" id="UP001595965">
    <property type="component" value="Unassembled WGS sequence"/>
</dbReference>
<name>A0ABV8XTW1_9MICC</name>
<protein>
    <submittedName>
        <fullName evidence="7">Monovalent cation/H+ antiporter complex subunit F</fullName>
    </submittedName>
</protein>
<comment type="caution">
    <text evidence="7">The sequence shown here is derived from an EMBL/GenBank/DDBJ whole genome shotgun (WGS) entry which is preliminary data.</text>
</comment>
<evidence type="ECO:0000313" key="7">
    <source>
        <dbReference type="EMBL" id="MFC4428198.1"/>
    </source>
</evidence>
<feature type="transmembrane region" description="Helical" evidence="6">
    <location>
        <begin position="68"/>
        <end position="87"/>
    </location>
</feature>
<keyword evidence="4 6" id="KW-1133">Transmembrane helix</keyword>
<organism evidence="7 8">
    <name type="scientific">Citricoccus alkalitolerans</name>
    <dbReference type="NCBI Taxonomy" id="246603"/>
    <lineage>
        <taxon>Bacteria</taxon>
        <taxon>Bacillati</taxon>
        <taxon>Actinomycetota</taxon>
        <taxon>Actinomycetes</taxon>
        <taxon>Micrococcales</taxon>
        <taxon>Micrococcaceae</taxon>
        <taxon>Citricoccus</taxon>
    </lineage>
</organism>
<evidence type="ECO:0000256" key="6">
    <source>
        <dbReference type="SAM" id="Phobius"/>
    </source>
</evidence>
<evidence type="ECO:0000256" key="5">
    <source>
        <dbReference type="ARBA" id="ARBA00023136"/>
    </source>
</evidence>
<evidence type="ECO:0000256" key="4">
    <source>
        <dbReference type="ARBA" id="ARBA00022989"/>
    </source>
</evidence>
<dbReference type="RefSeq" id="WP_344230524.1">
    <property type="nucleotide sequence ID" value="NZ_BAAALH010000002.1"/>
</dbReference>
<accession>A0ABV8XTW1</accession>
<evidence type="ECO:0000256" key="2">
    <source>
        <dbReference type="ARBA" id="ARBA00022475"/>
    </source>
</evidence>
<gene>
    <name evidence="7" type="ORF">ACFO0K_00715</name>
</gene>
<comment type="subcellular location">
    <subcellularLocation>
        <location evidence="1">Cell membrane</location>
        <topology evidence="1">Multi-pass membrane protein</topology>
    </subcellularLocation>
</comment>
<keyword evidence="8" id="KW-1185">Reference proteome</keyword>
<keyword evidence="5 6" id="KW-0472">Membrane</keyword>
<dbReference type="Pfam" id="PF04066">
    <property type="entry name" value="MrpF_PhaF"/>
    <property type="match status" value="1"/>
</dbReference>
<dbReference type="InterPro" id="IPR007208">
    <property type="entry name" value="MrpF/PhaF-like"/>
</dbReference>
<proteinExistence type="predicted"/>
<keyword evidence="2" id="KW-1003">Cell membrane</keyword>
<evidence type="ECO:0000313" key="8">
    <source>
        <dbReference type="Proteomes" id="UP001595965"/>
    </source>
</evidence>
<dbReference type="EMBL" id="JBHSEN010000001">
    <property type="protein sequence ID" value="MFC4428198.1"/>
    <property type="molecule type" value="Genomic_DNA"/>
</dbReference>
<sequence>MIFDSIPDLILALAMGILAAAVILGLYRVYSATSAAERAVVGDLVFFASIGILMIIGVQTESAIVQDAAMLAAFLGILATVALARILTRGER</sequence>
<reference evidence="8" key="1">
    <citation type="journal article" date="2019" name="Int. J. Syst. Evol. Microbiol.">
        <title>The Global Catalogue of Microorganisms (GCM) 10K type strain sequencing project: providing services to taxonomists for standard genome sequencing and annotation.</title>
        <authorList>
            <consortium name="The Broad Institute Genomics Platform"/>
            <consortium name="The Broad Institute Genome Sequencing Center for Infectious Disease"/>
            <person name="Wu L."/>
            <person name="Ma J."/>
        </authorList>
    </citation>
    <scope>NUCLEOTIDE SEQUENCE [LARGE SCALE GENOMIC DNA]</scope>
    <source>
        <strain evidence="8">CGMCC 1.12125</strain>
    </source>
</reference>
<feature type="transmembrane region" description="Helical" evidence="6">
    <location>
        <begin position="6"/>
        <end position="27"/>
    </location>
</feature>
<feature type="transmembrane region" description="Helical" evidence="6">
    <location>
        <begin position="39"/>
        <end position="56"/>
    </location>
</feature>
<keyword evidence="3 6" id="KW-0812">Transmembrane</keyword>
<evidence type="ECO:0000256" key="1">
    <source>
        <dbReference type="ARBA" id="ARBA00004651"/>
    </source>
</evidence>
<evidence type="ECO:0000256" key="3">
    <source>
        <dbReference type="ARBA" id="ARBA00022692"/>
    </source>
</evidence>